<dbReference type="Pfam" id="PF00300">
    <property type="entry name" value="His_Phos_1"/>
    <property type="match status" value="1"/>
</dbReference>
<dbReference type="Gene3D" id="3.40.50.1240">
    <property type="entry name" value="Phosphoglycerate mutase-like"/>
    <property type="match status" value="1"/>
</dbReference>
<keyword evidence="4" id="KW-1185">Reference proteome</keyword>
<dbReference type="InterPro" id="IPR051695">
    <property type="entry name" value="Phosphoglycerate_Mutase"/>
</dbReference>
<dbReference type="GO" id="GO:0045820">
    <property type="term" value="P:negative regulation of glycolytic process"/>
    <property type="evidence" value="ECO:0007669"/>
    <property type="project" value="TreeGrafter"/>
</dbReference>
<dbReference type="CDD" id="cd07067">
    <property type="entry name" value="HP_PGM_like"/>
    <property type="match status" value="1"/>
</dbReference>
<dbReference type="AlphaFoldDB" id="A0A930VI82"/>
<dbReference type="InterPro" id="IPR029033">
    <property type="entry name" value="His_PPase_superfam"/>
</dbReference>
<evidence type="ECO:0000256" key="2">
    <source>
        <dbReference type="SAM" id="MobiDB-lite"/>
    </source>
</evidence>
<dbReference type="GO" id="GO:0043456">
    <property type="term" value="P:regulation of pentose-phosphate shunt"/>
    <property type="evidence" value="ECO:0007669"/>
    <property type="project" value="TreeGrafter"/>
</dbReference>
<dbReference type="NCBIfam" id="TIGR03848">
    <property type="entry name" value="MSMEG_4193"/>
    <property type="match status" value="1"/>
</dbReference>
<sequence length="250" mass="26197">MATVILVRHGRTSANVGGVLAGRTPGVRLDETGLQQAERTAARLADVGLAALVSSPLERCRQTAQAIARAQRASGREVRLATDKGLTECDYGQWQGRPLKELAKEPLWKVVQAQPSAATFPGGESLGAMQARVVDAVRRRDAALENKHGPGAVWVAVSHGDLVKALLADALGMHLDLFQRLHVDPASVSVVRYTASRPYVLATNTHEGDLSWLSPPAKKAGKKAAKVHSRSGARSSDAVVGGGAGPSASA</sequence>
<dbReference type="GO" id="GO:0004331">
    <property type="term" value="F:fructose-2,6-bisphosphate 2-phosphatase activity"/>
    <property type="evidence" value="ECO:0007669"/>
    <property type="project" value="TreeGrafter"/>
</dbReference>
<evidence type="ECO:0000313" key="3">
    <source>
        <dbReference type="EMBL" id="MBF4768019.1"/>
    </source>
</evidence>
<dbReference type="PANTHER" id="PTHR46517">
    <property type="entry name" value="FRUCTOSE-2,6-BISPHOSPHATASE TIGAR"/>
    <property type="match status" value="1"/>
</dbReference>
<keyword evidence="1" id="KW-0378">Hydrolase</keyword>
<dbReference type="RefSeq" id="WP_194696154.1">
    <property type="nucleotide sequence ID" value="NZ_JADKPO010000010.1"/>
</dbReference>
<dbReference type="EMBL" id="JADKPO010000010">
    <property type="protein sequence ID" value="MBF4768019.1"/>
    <property type="molecule type" value="Genomic_DNA"/>
</dbReference>
<evidence type="ECO:0000256" key="1">
    <source>
        <dbReference type="ARBA" id="ARBA00022801"/>
    </source>
</evidence>
<comment type="caution">
    <text evidence="3">The sequence shown here is derived from an EMBL/GenBank/DDBJ whole genome shotgun (WGS) entry which is preliminary data.</text>
</comment>
<dbReference type="Proteomes" id="UP000660668">
    <property type="component" value="Unassembled WGS sequence"/>
</dbReference>
<gene>
    <name evidence="3" type="ORF">ISU10_09595</name>
</gene>
<dbReference type="SMART" id="SM00855">
    <property type="entry name" value="PGAM"/>
    <property type="match status" value="1"/>
</dbReference>
<dbReference type="InterPro" id="IPR013078">
    <property type="entry name" value="His_Pase_superF_clade-1"/>
</dbReference>
<proteinExistence type="predicted"/>
<evidence type="ECO:0000313" key="4">
    <source>
        <dbReference type="Proteomes" id="UP000660668"/>
    </source>
</evidence>
<organism evidence="3 4">
    <name type="scientific">Nocardioides agariphilus</name>
    <dbReference type="NCBI Taxonomy" id="433664"/>
    <lineage>
        <taxon>Bacteria</taxon>
        <taxon>Bacillati</taxon>
        <taxon>Actinomycetota</taxon>
        <taxon>Actinomycetes</taxon>
        <taxon>Propionibacteriales</taxon>
        <taxon>Nocardioidaceae</taxon>
        <taxon>Nocardioides</taxon>
    </lineage>
</organism>
<protein>
    <submittedName>
        <fullName evidence="3">MSMEG_4193 family putative phosphomutase</fullName>
    </submittedName>
</protein>
<feature type="compositionally biased region" description="Gly residues" evidence="2">
    <location>
        <begin position="240"/>
        <end position="250"/>
    </location>
</feature>
<name>A0A930VI82_9ACTN</name>
<feature type="region of interest" description="Disordered" evidence="2">
    <location>
        <begin position="213"/>
        <end position="250"/>
    </location>
</feature>
<reference evidence="3" key="1">
    <citation type="submission" date="2020-11" db="EMBL/GenBank/DDBJ databases">
        <title>Nocardioides cynanchi sp. nov., isolated from soil of rhizosphere of Cynanchum wilfordii.</title>
        <authorList>
            <person name="Lee J.-S."/>
            <person name="Suh M.K."/>
            <person name="Kim J.-S."/>
        </authorList>
    </citation>
    <scope>NUCLEOTIDE SEQUENCE</scope>
    <source>
        <strain evidence="3">KCTC 19276</strain>
    </source>
</reference>
<dbReference type="SUPFAM" id="SSF53254">
    <property type="entry name" value="Phosphoglycerate mutase-like"/>
    <property type="match status" value="1"/>
</dbReference>
<dbReference type="GO" id="GO:0005829">
    <property type="term" value="C:cytosol"/>
    <property type="evidence" value="ECO:0007669"/>
    <property type="project" value="TreeGrafter"/>
</dbReference>
<feature type="compositionally biased region" description="Basic residues" evidence="2">
    <location>
        <begin position="219"/>
        <end position="231"/>
    </location>
</feature>
<dbReference type="PANTHER" id="PTHR46517:SF1">
    <property type="entry name" value="FRUCTOSE-2,6-BISPHOSPHATASE TIGAR"/>
    <property type="match status" value="1"/>
</dbReference>
<dbReference type="InterPro" id="IPR022492">
    <property type="entry name" value="Phosphomutase_MSMEG4193_put"/>
</dbReference>
<accession>A0A930VI82</accession>